<evidence type="ECO:0000313" key="2">
    <source>
        <dbReference type="EMBL" id="RDH86669.1"/>
    </source>
</evidence>
<protein>
    <submittedName>
        <fullName evidence="2">Uncharacterized protein</fullName>
    </submittedName>
</protein>
<sequence>MKITVQFASISTASLLIAALAITGCSGSQEEVRVTFCKDLSSSLLYSQEGVIWKVGEHKFKRPEYAVVNIQAESVDGLTKSACYYKYDAVEDNAMGLSNPFSSYATLPYEVTLNGETVRPSVLKNAINTAVTLQSDGFVRDVKKHAEETARQLQNSLN</sequence>
<keyword evidence="3" id="KW-1185">Reference proteome</keyword>
<feature type="signal peptide" evidence="1">
    <location>
        <begin position="1"/>
        <end position="18"/>
    </location>
</feature>
<proteinExistence type="predicted"/>
<organism evidence="2 3">
    <name type="scientific">endosymbiont of Escarpia spicata</name>
    <dbReference type="NCBI Taxonomy" id="2200908"/>
    <lineage>
        <taxon>Bacteria</taxon>
        <taxon>Pseudomonadati</taxon>
        <taxon>Pseudomonadota</taxon>
        <taxon>Gammaproteobacteria</taxon>
        <taxon>sulfur-oxidizing symbionts</taxon>
    </lineage>
</organism>
<dbReference type="EMBL" id="QFXE01000008">
    <property type="protein sequence ID" value="RDH86669.1"/>
    <property type="molecule type" value="Genomic_DNA"/>
</dbReference>
<dbReference type="PROSITE" id="PS51257">
    <property type="entry name" value="PROKAR_LIPOPROTEIN"/>
    <property type="match status" value="1"/>
</dbReference>
<accession>A0A370DQK9</accession>
<gene>
    <name evidence="2" type="ORF">DIZ78_07130</name>
</gene>
<evidence type="ECO:0000256" key="1">
    <source>
        <dbReference type="SAM" id="SignalP"/>
    </source>
</evidence>
<dbReference type="Proteomes" id="UP000254771">
    <property type="component" value="Unassembled WGS sequence"/>
</dbReference>
<dbReference type="AlphaFoldDB" id="A0A370DQK9"/>
<keyword evidence="1" id="KW-0732">Signal</keyword>
<reference evidence="2 3" key="1">
    <citation type="journal article" date="2018" name="ISME J.">
        <title>Endosymbiont genomes yield clues of tubeworm success.</title>
        <authorList>
            <person name="Li Y."/>
            <person name="Liles M.R."/>
            <person name="Halanych K.M."/>
        </authorList>
    </citation>
    <scope>NUCLEOTIDE SEQUENCE [LARGE SCALE GENOMIC DNA]</scope>
    <source>
        <strain evidence="2">A1462</strain>
    </source>
</reference>
<feature type="chain" id="PRO_5016911419" evidence="1">
    <location>
        <begin position="19"/>
        <end position="158"/>
    </location>
</feature>
<name>A0A370DQK9_9GAMM</name>
<comment type="caution">
    <text evidence="2">The sequence shown here is derived from an EMBL/GenBank/DDBJ whole genome shotgun (WGS) entry which is preliminary data.</text>
</comment>
<evidence type="ECO:0000313" key="3">
    <source>
        <dbReference type="Proteomes" id="UP000254771"/>
    </source>
</evidence>